<dbReference type="Gene3D" id="3.50.50.60">
    <property type="entry name" value="FAD/NAD(P)-binding domain"/>
    <property type="match status" value="1"/>
</dbReference>
<dbReference type="Pfam" id="PF00890">
    <property type="entry name" value="FAD_binding_2"/>
    <property type="match status" value="1"/>
</dbReference>
<keyword evidence="1" id="KW-0285">Flavoprotein</keyword>
<dbReference type="Gene3D" id="1.20.58.100">
    <property type="entry name" value="Fumarate reductase/succinate dehydrogenase flavoprotein-like, C-terminal domain"/>
    <property type="match status" value="1"/>
</dbReference>
<organism evidence="5">
    <name type="scientific">marine sediment metagenome</name>
    <dbReference type="NCBI Taxonomy" id="412755"/>
    <lineage>
        <taxon>unclassified sequences</taxon>
        <taxon>metagenomes</taxon>
        <taxon>ecological metagenomes</taxon>
    </lineage>
</organism>
<accession>A0A0F8ZFU4</accession>
<proteinExistence type="predicted"/>
<dbReference type="Pfam" id="PF02910">
    <property type="entry name" value="Succ_DH_flav_C"/>
    <property type="match status" value="1"/>
</dbReference>
<dbReference type="InterPro" id="IPR036188">
    <property type="entry name" value="FAD/NAD-bd_sf"/>
</dbReference>
<dbReference type="InterPro" id="IPR015939">
    <property type="entry name" value="Fum_Rdtase/Succ_DH_flav-like_C"/>
</dbReference>
<evidence type="ECO:0000313" key="5">
    <source>
        <dbReference type="EMBL" id="KKK92628.1"/>
    </source>
</evidence>
<sequence length="239" mass="26572">MDFTNVPDPAWIRYPLAMLDKYNFDFRNKPVPITPGCHFFMGGVQIDRQGQTSLPGLFACGEVVWGMHGANRKGGNALTECVVFGRLAGNHAASQAQITDIPISPHQEMAASLPVSTDVPLPPYRELLQRLREIAWYRAGIKRSHAGLEKGRQELVAWEAELGNLKPQSLPAVRLHEDLRSGAILLKGIITASLGRQESRGAFLREEYPHADENNWLKNSRLTYDANSGEFSLSFHPVT</sequence>
<protein>
    <submittedName>
        <fullName evidence="5">Uncharacterized protein</fullName>
    </submittedName>
</protein>
<dbReference type="InterPro" id="IPR030664">
    <property type="entry name" value="SdhA/FrdA/AprA"/>
</dbReference>
<dbReference type="InterPro" id="IPR037099">
    <property type="entry name" value="Fum_R/Succ_DH_flav-like_C_sf"/>
</dbReference>
<dbReference type="AlphaFoldDB" id="A0A0F8ZFU4"/>
<dbReference type="PANTHER" id="PTHR11632">
    <property type="entry name" value="SUCCINATE DEHYDROGENASE 2 FLAVOPROTEIN SUBUNIT"/>
    <property type="match status" value="1"/>
</dbReference>
<dbReference type="GO" id="GO:0016491">
    <property type="term" value="F:oxidoreductase activity"/>
    <property type="evidence" value="ECO:0007669"/>
    <property type="project" value="UniProtKB-KW"/>
</dbReference>
<evidence type="ECO:0000256" key="1">
    <source>
        <dbReference type="ARBA" id="ARBA00022630"/>
    </source>
</evidence>
<evidence type="ECO:0000259" key="3">
    <source>
        <dbReference type="Pfam" id="PF00890"/>
    </source>
</evidence>
<name>A0A0F8ZFU4_9ZZZZ</name>
<keyword evidence="2" id="KW-0560">Oxidoreductase</keyword>
<evidence type="ECO:0000256" key="2">
    <source>
        <dbReference type="ARBA" id="ARBA00023002"/>
    </source>
</evidence>
<gene>
    <name evidence="5" type="ORF">LCGC14_2701030</name>
</gene>
<feature type="domain" description="Fumarate reductase/succinate dehydrogenase flavoprotein-like C-terminal" evidence="4">
    <location>
        <begin position="129"/>
        <end position="239"/>
    </location>
</feature>
<comment type="caution">
    <text evidence="5">The sequence shown here is derived from an EMBL/GenBank/DDBJ whole genome shotgun (WGS) entry which is preliminary data.</text>
</comment>
<dbReference type="SUPFAM" id="SSF46977">
    <property type="entry name" value="Succinate dehydrogenase/fumarate reductase flavoprotein C-terminal domain"/>
    <property type="match status" value="1"/>
</dbReference>
<evidence type="ECO:0000259" key="4">
    <source>
        <dbReference type="Pfam" id="PF02910"/>
    </source>
</evidence>
<dbReference type="InterPro" id="IPR003953">
    <property type="entry name" value="FAD-dep_OxRdtase_2_FAD-bd"/>
</dbReference>
<dbReference type="PANTHER" id="PTHR11632:SF51">
    <property type="entry name" value="SUCCINATE DEHYDROGENASE [UBIQUINONE] FLAVOPROTEIN SUBUNIT, MITOCHONDRIAL"/>
    <property type="match status" value="1"/>
</dbReference>
<dbReference type="EMBL" id="LAZR01048132">
    <property type="protein sequence ID" value="KKK92628.1"/>
    <property type="molecule type" value="Genomic_DNA"/>
</dbReference>
<dbReference type="SUPFAM" id="SSF51905">
    <property type="entry name" value="FAD/NAD(P)-binding domain"/>
    <property type="match status" value="1"/>
</dbReference>
<feature type="domain" description="FAD-dependent oxidoreductase 2 FAD-binding" evidence="3">
    <location>
        <begin position="10"/>
        <end position="78"/>
    </location>
</feature>
<reference evidence="5" key="1">
    <citation type="journal article" date="2015" name="Nature">
        <title>Complex archaea that bridge the gap between prokaryotes and eukaryotes.</title>
        <authorList>
            <person name="Spang A."/>
            <person name="Saw J.H."/>
            <person name="Jorgensen S.L."/>
            <person name="Zaremba-Niedzwiedzka K."/>
            <person name="Martijn J."/>
            <person name="Lind A.E."/>
            <person name="van Eijk R."/>
            <person name="Schleper C."/>
            <person name="Guy L."/>
            <person name="Ettema T.J."/>
        </authorList>
    </citation>
    <scope>NUCLEOTIDE SEQUENCE</scope>
</reference>